<reference evidence="2 3" key="1">
    <citation type="journal article" date="2021" name="BMC Biol.">
        <title>Horizontally acquired antibacterial genes associated with adaptive radiation of ladybird beetles.</title>
        <authorList>
            <person name="Li H.S."/>
            <person name="Tang X.F."/>
            <person name="Huang Y.H."/>
            <person name="Xu Z.Y."/>
            <person name="Chen M.L."/>
            <person name="Du X.Y."/>
            <person name="Qiu B.Y."/>
            <person name="Chen P.T."/>
            <person name="Zhang W."/>
            <person name="Slipinski A."/>
            <person name="Escalona H.E."/>
            <person name="Waterhouse R.M."/>
            <person name="Zwick A."/>
            <person name="Pang H."/>
        </authorList>
    </citation>
    <scope>NUCLEOTIDE SEQUENCE [LARGE SCALE GENOMIC DNA]</scope>
    <source>
        <strain evidence="2">SYSU2018</strain>
    </source>
</reference>
<feature type="region of interest" description="Disordered" evidence="1">
    <location>
        <begin position="169"/>
        <end position="191"/>
    </location>
</feature>
<evidence type="ECO:0000313" key="3">
    <source>
        <dbReference type="Proteomes" id="UP001516400"/>
    </source>
</evidence>
<proteinExistence type="predicted"/>
<dbReference type="AlphaFoldDB" id="A0ABD2N257"/>
<keyword evidence="3" id="KW-1185">Reference proteome</keyword>
<dbReference type="Proteomes" id="UP001516400">
    <property type="component" value="Unassembled WGS sequence"/>
</dbReference>
<evidence type="ECO:0000256" key="1">
    <source>
        <dbReference type="SAM" id="MobiDB-lite"/>
    </source>
</evidence>
<sequence length="246" mass="28836">MNIKRFKTSLGCLRLDDRRMRDIRKAEDSLWYKMMYTYNLEIYIGEQPEGRFCNSDLELMKRRLFLKKLSHELAYGELQRRNIKSIGLPLNLQHTLERYRPSADEEPEFHTYKTPIHSNLYNSLAVEHSREIGRFAGKLTEDQVCGRASVWTGWQEYFRELFQNEILDGVDQPTDEDEDVTEDSRISSNPSIEPEITHAIREVKNGKSPGEDHIPVEVIKVNPAVTTNTFHYLFKQIWNSSGFTTM</sequence>
<gene>
    <name evidence="2" type="ORF">HHI36_014055</name>
</gene>
<evidence type="ECO:0000313" key="2">
    <source>
        <dbReference type="EMBL" id="KAL3272585.1"/>
    </source>
</evidence>
<protein>
    <submittedName>
        <fullName evidence="2">Uncharacterized protein</fullName>
    </submittedName>
</protein>
<dbReference type="EMBL" id="JABFTP020000062">
    <property type="protein sequence ID" value="KAL3272585.1"/>
    <property type="molecule type" value="Genomic_DNA"/>
</dbReference>
<name>A0ABD2N257_9CUCU</name>
<accession>A0ABD2N257</accession>
<organism evidence="2 3">
    <name type="scientific">Cryptolaemus montrouzieri</name>
    <dbReference type="NCBI Taxonomy" id="559131"/>
    <lineage>
        <taxon>Eukaryota</taxon>
        <taxon>Metazoa</taxon>
        <taxon>Ecdysozoa</taxon>
        <taxon>Arthropoda</taxon>
        <taxon>Hexapoda</taxon>
        <taxon>Insecta</taxon>
        <taxon>Pterygota</taxon>
        <taxon>Neoptera</taxon>
        <taxon>Endopterygota</taxon>
        <taxon>Coleoptera</taxon>
        <taxon>Polyphaga</taxon>
        <taxon>Cucujiformia</taxon>
        <taxon>Coccinelloidea</taxon>
        <taxon>Coccinellidae</taxon>
        <taxon>Scymninae</taxon>
        <taxon>Scymnini</taxon>
        <taxon>Cryptolaemus</taxon>
    </lineage>
</organism>
<comment type="caution">
    <text evidence="2">The sequence shown here is derived from an EMBL/GenBank/DDBJ whole genome shotgun (WGS) entry which is preliminary data.</text>
</comment>